<sequence>MLKKLAMKPPLVCCAAEERSRLAFCQNWTFDNTVLFYHKATPPILTEEMMSGKPSLHYIPGRGRTESIRWLLAAAGVAVCVSTKKRRDSAE</sequence>
<evidence type="ECO:0000259" key="1">
    <source>
        <dbReference type="PROSITE" id="PS50404"/>
    </source>
</evidence>
<comment type="caution">
    <text evidence="2">The sequence shown here is derived from an EMBL/GenBank/DDBJ whole genome shotgun (WGS) entry which is preliminary data.</text>
</comment>
<organism evidence="2 3">
    <name type="scientific">Phrynosoma platyrhinos</name>
    <name type="common">Desert horned lizard</name>
    <dbReference type="NCBI Taxonomy" id="52577"/>
    <lineage>
        <taxon>Eukaryota</taxon>
        <taxon>Metazoa</taxon>
        <taxon>Chordata</taxon>
        <taxon>Craniata</taxon>
        <taxon>Vertebrata</taxon>
        <taxon>Euteleostomi</taxon>
        <taxon>Lepidosauria</taxon>
        <taxon>Squamata</taxon>
        <taxon>Bifurcata</taxon>
        <taxon>Unidentata</taxon>
        <taxon>Episquamata</taxon>
        <taxon>Toxicofera</taxon>
        <taxon>Iguania</taxon>
        <taxon>Phrynosomatidae</taxon>
        <taxon>Phrynosomatinae</taxon>
        <taxon>Phrynosoma</taxon>
    </lineage>
</organism>
<dbReference type="EMBL" id="JAIPUX010003289">
    <property type="protein sequence ID" value="KAH0622021.1"/>
    <property type="molecule type" value="Genomic_DNA"/>
</dbReference>
<protein>
    <recommendedName>
        <fullName evidence="1">GST N-terminal domain-containing protein</fullName>
    </recommendedName>
</protein>
<accession>A0ABQ7SY13</accession>
<evidence type="ECO:0000313" key="3">
    <source>
        <dbReference type="Proteomes" id="UP000826234"/>
    </source>
</evidence>
<keyword evidence="3" id="KW-1185">Reference proteome</keyword>
<dbReference type="Gene3D" id="3.40.30.10">
    <property type="entry name" value="Glutaredoxin"/>
    <property type="match status" value="1"/>
</dbReference>
<dbReference type="InterPro" id="IPR004045">
    <property type="entry name" value="Glutathione_S-Trfase_N"/>
</dbReference>
<name>A0ABQ7SY13_PHRPL</name>
<feature type="domain" description="GST N-terminal" evidence="1">
    <location>
        <begin position="52"/>
        <end position="91"/>
    </location>
</feature>
<dbReference type="PROSITE" id="PS50404">
    <property type="entry name" value="GST_NTER"/>
    <property type="match status" value="1"/>
</dbReference>
<evidence type="ECO:0000313" key="2">
    <source>
        <dbReference type="EMBL" id="KAH0622021.1"/>
    </source>
</evidence>
<proteinExistence type="predicted"/>
<dbReference type="Proteomes" id="UP000826234">
    <property type="component" value="Unassembled WGS sequence"/>
</dbReference>
<reference evidence="2 3" key="1">
    <citation type="journal article" date="2022" name="Gigascience">
        <title>A chromosome-level genome assembly and annotation of the desert horned lizard, Phrynosoma platyrhinos, provides insight into chromosomal rearrangements among reptiles.</title>
        <authorList>
            <person name="Koochekian N."/>
            <person name="Ascanio A."/>
            <person name="Farleigh K."/>
            <person name="Card D.C."/>
            <person name="Schield D.R."/>
            <person name="Castoe T.A."/>
            <person name="Jezkova T."/>
        </authorList>
    </citation>
    <scope>NUCLEOTIDE SEQUENCE [LARGE SCALE GENOMIC DNA]</scope>
    <source>
        <strain evidence="2">NK-2021</strain>
    </source>
</reference>
<gene>
    <name evidence="2" type="ORF">JD844_023904</name>
</gene>